<dbReference type="InterPro" id="IPR040442">
    <property type="entry name" value="Pyrv_kinase-like_dom_sf"/>
</dbReference>
<dbReference type="Pfam" id="PF03328">
    <property type="entry name" value="HpcH_HpaI"/>
    <property type="match status" value="1"/>
</dbReference>
<dbReference type="InterPro" id="IPR005000">
    <property type="entry name" value="Aldolase/citrate-lyase_domain"/>
</dbReference>
<sequence>MGILRSLLFVPVLEPRFLAKAHLRGADAVILDLEDSIVPQRKEEARARIAQAAVDVASRGLRVFVRINSAPELADKDVAASVGKAVAGLFVPKVDTPEQLLAHVERVKRAEQKAGLPDGHTALVALLETPLSIFNAVAIAQASDRLVALGFGVEDYAAAMEQIPEPVAMSYAAQTVAIAARAAGVDALGLPGSIADFTDIEALARLAALARQLGFTGSCAIHPAQVATFNEAFGISAAQAAQAAEVIEVFEAAMAQGLGAIALHGKMIDIPVYERALATIRRAGKATA</sequence>
<dbReference type="GO" id="GO:0016829">
    <property type="term" value="F:lyase activity"/>
    <property type="evidence" value="ECO:0007669"/>
    <property type="project" value="UniProtKB-KW"/>
</dbReference>
<evidence type="ECO:0000256" key="4">
    <source>
        <dbReference type="PIRSR" id="PIRSR015582-1"/>
    </source>
</evidence>
<accession>A0A1M5UXB5</accession>
<dbReference type="Gene3D" id="3.20.20.60">
    <property type="entry name" value="Phosphoenolpyruvate-binding domains"/>
    <property type="match status" value="1"/>
</dbReference>
<evidence type="ECO:0000256" key="1">
    <source>
        <dbReference type="ARBA" id="ARBA00001946"/>
    </source>
</evidence>
<evidence type="ECO:0000259" key="6">
    <source>
        <dbReference type="Pfam" id="PF03328"/>
    </source>
</evidence>
<dbReference type="PANTHER" id="PTHR32308">
    <property type="entry name" value="LYASE BETA SUBUNIT, PUTATIVE (AFU_ORTHOLOGUE AFUA_4G13030)-RELATED"/>
    <property type="match status" value="1"/>
</dbReference>
<feature type="binding site" evidence="5">
    <location>
        <position position="155"/>
    </location>
    <ligand>
        <name>Mg(2+)</name>
        <dbReference type="ChEBI" id="CHEBI:18420"/>
    </ligand>
</feature>
<dbReference type="RefSeq" id="WP_073102829.1">
    <property type="nucleotide sequence ID" value="NZ_FQXE01000004.1"/>
</dbReference>
<keyword evidence="8" id="KW-1185">Reference proteome</keyword>
<dbReference type="EMBL" id="FQXE01000004">
    <property type="protein sequence ID" value="SHH67589.1"/>
    <property type="molecule type" value="Genomic_DNA"/>
</dbReference>
<dbReference type="OrthoDB" id="348111at2"/>
<dbReference type="InterPro" id="IPR015813">
    <property type="entry name" value="Pyrv/PenolPyrv_kinase-like_dom"/>
</dbReference>
<dbReference type="PIRSF" id="PIRSF015582">
    <property type="entry name" value="Cit_lyase_B"/>
    <property type="match status" value="1"/>
</dbReference>
<proteinExistence type="predicted"/>
<gene>
    <name evidence="7" type="ORF">SAMN04488135_104148</name>
</gene>
<feature type="binding site" evidence="5">
    <location>
        <position position="128"/>
    </location>
    <ligand>
        <name>Mg(2+)</name>
        <dbReference type="ChEBI" id="CHEBI:18420"/>
    </ligand>
</feature>
<protein>
    <submittedName>
        <fullName evidence="7">Citrate lyase subunit beta / citryl-CoA lyase</fullName>
    </submittedName>
</protein>
<dbReference type="GO" id="GO:0006107">
    <property type="term" value="P:oxaloacetate metabolic process"/>
    <property type="evidence" value="ECO:0007669"/>
    <property type="project" value="TreeGrafter"/>
</dbReference>
<evidence type="ECO:0000256" key="5">
    <source>
        <dbReference type="PIRSR" id="PIRSR015582-2"/>
    </source>
</evidence>
<dbReference type="GO" id="GO:0000287">
    <property type="term" value="F:magnesium ion binding"/>
    <property type="evidence" value="ECO:0007669"/>
    <property type="project" value="TreeGrafter"/>
</dbReference>
<organism evidence="7 8">
    <name type="scientific">Pollutimonas bauzanensis</name>
    <dbReference type="NCBI Taxonomy" id="658167"/>
    <lineage>
        <taxon>Bacteria</taxon>
        <taxon>Pseudomonadati</taxon>
        <taxon>Pseudomonadota</taxon>
        <taxon>Betaproteobacteria</taxon>
        <taxon>Burkholderiales</taxon>
        <taxon>Alcaligenaceae</taxon>
        <taxon>Pollutimonas</taxon>
    </lineage>
</organism>
<dbReference type="AlphaFoldDB" id="A0A1M5UXB5"/>
<evidence type="ECO:0000313" key="8">
    <source>
        <dbReference type="Proteomes" id="UP000184226"/>
    </source>
</evidence>
<keyword evidence="2 5" id="KW-0479">Metal-binding</keyword>
<evidence type="ECO:0000256" key="2">
    <source>
        <dbReference type="ARBA" id="ARBA00022723"/>
    </source>
</evidence>
<keyword evidence="3 5" id="KW-0460">Magnesium</keyword>
<dbReference type="InterPro" id="IPR011206">
    <property type="entry name" value="Citrate_lyase_beta/mcl1/mcl2"/>
</dbReference>
<keyword evidence="7" id="KW-0456">Lyase</keyword>
<evidence type="ECO:0000256" key="3">
    <source>
        <dbReference type="ARBA" id="ARBA00022842"/>
    </source>
</evidence>
<feature type="binding site" evidence="4">
    <location>
        <position position="66"/>
    </location>
    <ligand>
        <name>substrate</name>
    </ligand>
</feature>
<name>A0A1M5UXB5_9BURK</name>
<feature type="domain" description="HpcH/HpaI aldolase/citrate lyase" evidence="6">
    <location>
        <begin position="5"/>
        <end position="223"/>
    </location>
</feature>
<reference evidence="7 8" key="1">
    <citation type="submission" date="2016-11" db="EMBL/GenBank/DDBJ databases">
        <authorList>
            <person name="Jaros S."/>
            <person name="Januszkiewicz K."/>
            <person name="Wedrychowicz H."/>
        </authorList>
    </citation>
    <scope>NUCLEOTIDE SEQUENCE [LARGE SCALE GENOMIC DNA]</scope>
    <source>
        <strain evidence="7 8">CGMCC 1.10190</strain>
    </source>
</reference>
<dbReference type="Proteomes" id="UP000184226">
    <property type="component" value="Unassembled WGS sequence"/>
</dbReference>
<dbReference type="STRING" id="658167.SAMN04488135_104148"/>
<dbReference type="SUPFAM" id="SSF51621">
    <property type="entry name" value="Phosphoenolpyruvate/pyruvate domain"/>
    <property type="match status" value="1"/>
</dbReference>
<feature type="binding site" evidence="4">
    <location>
        <position position="128"/>
    </location>
    <ligand>
        <name>substrate</name>
    </ligand>
</feature>
<dbReference type="PANTHER" id="PTHR32308:SF0">
    <property type="entry name" value="HPCH_HPAI ALDOLASE_CITRATE LYASE DOMAIN-CONTAINING PROTEIN"/>
    <property type="match status" value="1"/>
</dbReference>
<evidence type="ECO:0000313" key="7">
    <source>
        <dbReference type="EMBL" id="SHH67589.1"/>
    </source>
</evidence>
<comment type="cofactor">
    <cofactor evidence="1">
        <name>Mg(2+)</name>
        <dbReference type="ChEBI" id="CHEBI:18420"/>
    </cofactor>
</comment>